<keyword evidence="1" id="KW-0472">Membrane</keyword>
<accession>A0AAD1K0F0</accession>
<evidence type="ECO:0000256" key="1">
    <source>
        <dbReference type="SAM" id="Phobius"/>
    </source>
</evidence>
<keyword evidence="1" id="KW-0812">Transmembrane</keyword>
<organism evidence="2 3">
    <name type="scientific">Lactococcus lactis subsp. cremoris</name>
    <name type="common">Streptococcus cremoris</name>
    <dbReference type="NCBI Taxonomy" id="1359"/>
    <lineage>
        <taxon>Bacteria</taxon>
        <taxon>Bacillati</taxon>
        <taxon>Bacillota</taxon>
        <taxon>Bacilli</taxon>
        <taxon>Lactobacillales</taxon>
        <taxon>Streptococcaceae</taxon>
        <taxon>Lactococcus</taxon>
    </lineage>
</organism>
<reference evidence="2 3" key="1">
    <citation type="submission" date="2020-12" db="EMBL/GenBank/DDBJ databases">
        <title>Complete genome sequence of lactococcus lactis subsp. cremoris strain EPSC and strain G3-2.</title>
        <authorList>
            <person name="Kita K."/>
            <person name="Ishikawa S."/>
        </authorList>
    </citation>
    <scope>NUCLEOTIDE SEQUENCE [LARGE SCALE GENOMIC DNA]</scope>
    <source>
        <strain evidence="2 3">EPSC</strain>
    </source>
</reference>
<dbReference type="Proteomes" id="UP000595253">
    <property type="component" value="Chromosome"/>
</dbReference>
<evidence type="ECO:0000313" key="3">
    <source>
        <dbReference type="Proteomes" id="UP000595253"/>
    </source>
</evidence>
<dbReference type="EMBL" id="AP024222">
    <property type="protein sequence ID" value="BCO07021.1"/>
    <property type="molecule type" value="Genomic_DNA"/>
</dbReference>
<dbReference type="AlphaFoldDB" id="A0AAD1K0F0"/>
<dbReference type="RefSeq" id="WP_011676871.1">
    <property type="nucleotide sequence ID" value="NZ_CP120473.1"/>
</dbReference>
<feature type="transmembrane region" description="Helical" evidence="1">
    <location>
        <begin position="31"/>
        <end position="50"/>
    </location>
</feature>
<name>A0AAD1K0F0_LACLC</name>
<proteinExistence type="predicted"/>
<protein>
    <submittedName>
        <fullName evidence="2">Uncharacterized protein</fullName>
    </submittedName>
</protein>
<evidence type="ECO:0000313" key="2">
    <source>
        <dbReference type="EMBL" id="BCO07021.1"/>
    </source>
</evidence>
<keyword evidence="1" id="KW-1133">Transmembrane helix</keyword>
<sequence length="72" mass="8170">MWILEGFPKLVDKLSDIAVMTSGRSGVVAALSKYIILFFLPFVVISGYFYKDLIFFVKVSVLSLHTLLIERL</sequence>
<gene>
    <name evidence="2" type="ORF">LLC_22610</name>
</gene>